<dbReference type="InterPro" id="IPR019639">
    <property type="entry name" value="DUF2505"/>
</dbReference>
<evidence type="ECO:0008006" key="3">
    <source>
        <dbReference type="Google" id="ProtNLM"/>
    </source>
</evidence>
<keyword evidence="2" id="KW-1185">Reference proteome</keyword>
<protein>
    <recommendedName>
        <fullName evidence="3">DUF2505 domain-containing protein</fullName>
    </recommendedName>
</protein>
<reference evidence="1 2" key="1">
    <citation type="submission" date="2020-01" db="EMBL/GenBank/DDBJ databases">
        <title>Kibdelosporangium persica a novel Actinomycetes from a hot desert in Iran.</title>
        <authorList>
            <person name="Safaei N."/>
            <person name="Zaburannyi N."/>
            <person name="Mueller R."/>
            <person name="Wink J."/>
        </authorList>
    </citation>
    <scope>NUCLEOTIDE SEQUENCE [LARGE SCALE GENOMIC DNA]</scope>
    <source>
        <strain evidence="1 2">4NS15</strain>
    </source>
</reference>
<sequence>MPGGEVVTGVNGNLRFMPSRMEHRARFAAPAESVYAAVVDPAFLTDRLDALGGNNASVVNRTESAQATTFEVRQGLAAEHLPSAVRTLLKGDLVVHRTETWRPDGTGTVKAAVQGVPGEIDGTMRLSDVDGGAEWVTSLTVKVSIPLVGGKIEKSIGDQVLKLLASEAAFTEKWLAHRG</sequence>
<evidence type="ECO:0000313" key="1">
    <source>
        <dbReference type="EMBL" id="NRN68632.1"/>
    </source>
</evidence>
<dbReference type="EMBL" id="JAAATY010000021">
    <property type="protein sequence ID" value="NRN68632.1"/>
    <property type="molecule type" value="Genomic_DNA"/>
</dbReference>
<dbReference type="SUPFAM" id="SSF55961">
    <property type="entry name" value="Bet v1-like"/>
    <property type="match status" value="1"/>
</dbReference>
<dbReference type="Proteomes" id="UP000763557">
    <property type="component" value="Unassembled WGS sequence"/>
</dbReference>
<comment type="caution">
    <text evidence="1">The sequence shown here is derived from an EMBL/GenBank/DDBJ whole genome shotgun (WGS) entry which is preliminary data.</text>
</comment>
<gene>
    <name evidence="1" type="ORF">GC106_58750</name>
</gene>
<name>A0ABX2FBG3_9PSEU</name>
<dbReference type="Pfam" id="PF10698">
    <property type="entry name" value="DUF2505"/>
    <property type="match status" value="1"/>
</dbReference>
<evidence type="ECO:0000313" key="2">
    <source>
        <dbReference type="Proteomes" id="UP000763557"/>
    </source>
</evidence>
<proteinExistence type="predicted"/>
<accession>A0ABX2FBG3</accession>
<organism evidence="1 2">
    <name type="scientific">Kibdelosporangium persicum</name>
    <dbReference type="NCBI Taxonomy" id="2698649"/>
    <lineage>
        <taxon>Bacteria</taxon>
        <taxon>Bacillati</taxon>
        <taxon>Actinomycetota</taxon>
        <taxon>Actinomycetes</taxon>
        <taxon>Pseudonocardiales</taxon>
        <taxon>Pseudonocardiaceae</taxon>
        <taxon>Kibdelosporangium</taxon>
    </lineage>
</organism>